<protein>
    <submittedName>
        <fullName evidence="2">Uncharacterized protein</fullName>
    </submittedName>
</protein>
<keyword evidence="3" id="KW-1185">Reference proteome</keyword>
<organism evidence="2 3">
    <name type="scientific">Halteria grandinella</name>
    <dbReference type="NCBI Taxonomy" id="5974"/>
    <lineage>
        <taxon>Eukaryota</taxon>
        <taxon>Sar</taxon>
        <taxon>Alveolata</taxon>
        <taxon>Ciliophora</taxon>
        <taxon>Intramacronucleata</taxon>
        <taxon>Spirotrichea</taxon>
        <taxon>Stichotrichia</taxon>
        <taxon>Sporadotrichida</taxon>
        <taxon>Halteriidae</taxon>
        <taxon>Halteria</taxon>
    </lineage>
</organism>
<proteinExistence type="predicted"/>
<feature type="region of interest" description="Disordered" evidence="1">
    <location>
        <begin position="1"/>
        <end position="32"/>
    </location>
</feature>
<comment type="caution">
    <text evidence="2">The sequence shown here is derived from an EMBL/GenBank/DDBJ whole genome shotgun (WGS) entry which is preliminary data.</text>
</comment>
<sequence length="73" mass="8431">MHHHIQPMIKFSISNQGQQQNSQQSANRQFSSRSYQAMQAKVFCDCLKLSQAANLTFQRKRNLSQSCIGWSIK</sequence>
<name>A0A8J8TAD6_HALGN</name>
<dbReference type="EMBL" id="RRYP01000355">
    <property type="protein sequence ID" value="TNV87560.1"/>
    <property type="molecule type" value="Genomic_DNA"/>
</dbReference>
<reference evidence="2" key="1">
    <citation type="submission" date="2019-06" db="EMBL/GenBank/DDBJ databases">
        <authorList>
            <person name="Zheng W."/>
        </authorList>
    </citation>
    <scope>NUCLEOTIDE SEQUENCE</scope>
    <source>
        <strain evidence="2">QDHG01</strain>
    </source>
</reference>
<dbReference type="AlphaFoldDB" id="A0A8J8TAD6"/>
<gene>
    <name evidence="2" type="ORF">FGO68_gene11488</name>
</gene>
<dbReference type="Proteomes" id="UP000785679">
    <property type="component" value="Unassembled WGS sequence"/>
</dbReference>
<feature type="compositionally biased region" description="Low complexity" evidence="1">
    <location>
        <begin position="12"/>
        <end position="32"/>
    </location>
</feature>
<evidence type="ECO:0000313" key="3">
    <source>
        <dbReference type="Proteomes" id="UP000785679"/>
    </source>
</evidence>
<evidence type="ECO:0000256" key="1">
    <source>
        <dbReference type="SAM" id="MobiDB-lite"/>
    </source>
</evidence>
<evidence type="ECO:0000313" key="2">
    <source>
        <dbReference type="EMBL" id="TNV87560.1"/>
    </source>
</evidence>
<accession>A0A8J8TAD6</accession>